<feature type="region of interest" description="Disordered" evidence="1">
    <location>
        <begin position="526"/>
        <end position="553"/>
    </location>
</feature>
<reference evidence="3" key="1">
    <citation type="submission" date="2023-03" db="EMBL/GenBank/DDBJ databases">
        <title>Complete genome of Cladonia borealis.</title>
        <authorList>
            <person name="Park H."/>
        </authorList>
    </citation>
    <scope>NUCLEOTIDE SEQUENCE</scope>
    <source>
        <strain evidence="3">ANT050790</strain>
    </source>
</reference>
<dbReference type="Pfam" id="PF06985">
    <property type="entry name" value="HET"/>
    <property type="match status" value="1"/>
</dbReference>
<dbReference type="PANTHER" id="PTHR24148">
    <property type="entry name" value="ANKYRIN REPEAT DOMAIN-CONTAINING PROTEIN 39 HOMOLOG-RELATED"/>
    <property type="match status" value="1"/>
</dbReference>
<evidence type="ECO:0000313" key="4">
    <source>
        <dbReference type="Proteomes" id="UP001166286"/>
    </source>
</evidence>
<organism evidence="3 4">
    <name type="scientific">Cladonia borealis</name>
    <dbReference type="NCBI Taxonomy" id="184061"/>
    <lineage>
        <taxon>Eukaryota</taxon>
        <taxon>Fungi</taxon>
        <taxon>Dikarya</taxon>
        <taxon>Ascomycota</taxon>
        <taxon>Pezizomycotina</taxon>
        <taxon>Lecanoromycetes</taxon>
        <taxon>OSLEUM clade</taxon>
        <taxon>Lecanoromycetidae</taxon>
        <taxon>Lecanorales</taxon>
        <taxon>Lecanorineae</taxon>
        <taxon>Cladoniaceae</taxon>
        <taxon>Cladonia</taxon>
    </lineage>
</organism>
<feature type="region of interest" description="Disordered" evidence="1">
    <location>
        <begin position="45"/>
        <end position="71"/>
    </location>
</feature>
<evidence type="ECO:0000313" key="3">
    <source>
        <dbReference type="EMBL" id="KAK0507725.1"/>
    </source>
</evidence>
<feature type="domain" description="Heterokaryon incompatibility" evidence="2">
    <location>
        <begin position="91"/>
        <end position="231"/>
    </location>
</feature>
<dbReference type="Proteomes" id="UP001166286">
    <property type="component" value="Unassembled WGS sequence"/>
</dbReference>
<protein>
    <recommendedName>
        <fullName evidence="2">Heterokaryon incompatibility domain-containing protein</fullName>
    </recommendedName>
</protein>
<evidence type="ECO:0000259" key="2">
    <source>
        <dbReference type="Pfam" id="PF06985"/>
    </source>
</evidence>
<dbReference type="EMBL" id="JAFEKC020000022">
    <property type="protein sequence ID" value="KAK0507725.1"/>
    <property type="molecule type" value="Genomic_DNA"/>
</dbReference>
<proteinExistence type="predicted"/>
<dbReference type="PANTHER" id="PTHR24148:SF80">
    <property type="entry name" value="HETEROKARYON INCOMPATIBILITY DOMAIN-CONTAINING PROTEIN"/>
    <property type="match status" value="1"/>
</dbReference>
<accession>A0AA39QTE6</accession>
<sequence>MEGYIYQPLSELELTRVIVVEPGSINDEITCSLRTIPKQRLSLTRLKDTDRKQSDSITTMSGHSQPEKNMPGLPQIVEQQREMATSGRLIYDALSYVWGPLDLVAPIVCDGKNCRINRNLDQALRRFRKSDEQLYIWVDALCVNQIDTVERGEQVRIMKQIYEQAEQVRIWLGVEDEETPLVLRLLEAHLKKAHQPWFQVRTRFGPDAPEWAAMIRWLNRPWFWRVWTIQEARVATTANVYFGPHSINLAIVDSVLSLHVSRDVNQDLAGHLEEAFRLPGLSIRLNESSSRRGSLLNLLLLSRRHQATDLRDKVYGLLGLVQDLSEQDLRDPLIKPDYNKTTEMVYRETALFIMVKECSLRIIQATYHGEHFVRHKDVPSWVPRWDQQDGPILLGERSCFVGRSQEACGPVLDPENGERGVLSVKGTLQATVHVILSKMSQDELGMRNVRGQATVFDQLWAELRNEYGSPLYLENRHLILVFIETLTLGLNGRGEFFYYRYEDFFETLHCMWGHIRAKTESGATSPMFCSEEPYETSDGEEDTEEIQPKSTVRPVPSIDPTLFSLQTVVTNFPTRKISDEEDEETLSEISASSFQFDSGNCLLCKDPQEQYSHSSLHAYLTRNPNREELPGSEKDVNTFQYRINDFFREEYHTAEKPSLHFLAPCIDACNLRRLFITHDQRIGIGPQSMRPGDMITCLLGATFPCVLRKAEVDHSGARAHIGESSTFYHFIGECYIYDLDYPVTAGDGAELVVFDLV</sequence>
<evidence type="ECO:0000256" key="1">
    <source>
        <dbReference type="SAM" id="MobiDB-lite"/>
    </source>
</evidence>
<gene>
    <name evidence="3" type="ORF">JMJ35_009614</name>
</gene>
<feature type="compositionally biased region" description="Polar residues" evidence="1">
    <location>
        <begin position="55"/>
        <end position="64"/>
    </location>
</feature>
<name>A0AA39QTE6_9LECA</name>
<dbReference type="InterPro" id="IPR010730">
    <property type="entry name" value="HET"/>
</dbReference>
<feature type="compositionally biased region" description="Basic and acidic residues" evidence="1">
    <location>
        <begin position="45"/>
        <end position="54"/>
    </location>
</feature>
<keyword evidence="4" id="KW-1185">Reference proteome</keyword>
<dbReference type="InterPro" id="IPR052895">
    <property type="entry name" value="HetReg/Transcr_Mod"/>
</dbReference>
<dbReference type="AlphaFoldDB" id="A0AA39QTE6"/>
<comment type="caution">
    <text evidence="3">The sequence shown here is derived from an EMBL/GenBank/DDBJ whole genome shotgun (WGS) entry which is preliminary data.</text>
</comment>
<feature type="compositionally biased region" description="Acidic residues" evidence="1">
    <location>
        <begin position="532"/>
        <end position="545"/>
    </location>
</feature>